<name>A0ACB8QTN8_9AGAM</name>
<proteinExistence type="predicted"/>
<dbReference type="EMBL" id="MU273489">
    <property type="protein sequence ID" value="KAI0035110.1"/>
    <property type="molecule type" value="Genomic_DNA"/>
</dbReference>
<accession>A0ACB8QTN8</accession>
<dbReference type="Proteomes" id="UP000814128">
    <property type="component" value="Unassembled WGS sequence"/>
</dbReference>
<reference evidence="1" key="1">
    <citation type="submission" date="2021-02" db="EMBL/GenBank/DDBJ databases">
        <authorList>
            <consortium name="DOE Joint Genome Institute"/>
            <person name="Ahrendt S."/>
            <person name="Looney B.P."/>
            <person name="Miyauchi S."/>
            <person name="Morin E."/>
            <person name="Drula E."/>
            <person name="Courty P.E."/>
            <person name="Chicoki N."/>
            <person name="Fauchery L."/>
            <person name="Kohler A."/>
            <person name="Kuo A."/>
            <person name="Labutti K."/>
            <person name="Pangilinan J."/>
            <person name="Lipzen A."/>
            <person name="Riley R."/>
            <person name="Andreopoulos W."/>
            <person name="He G."/>
            <person name="Johnson J."/>
            <person name="Barry K.W."/>
            <person name="Grigoriev I.V."/>
            <person name="Nagy L."/>
            <person name="Hibbett D."/>
            <person name="Henrissat B."/>
            <person name="Matheny P.B."/>
            <person name="Labbe J."/>
            <person name="Martin F."/>
        </authorList>
    </citation>
    <scope>NUCLEOTIDE SEQUENCE</scope>
    <source>
        <strain evidence="1">EC-137</strain>
    </source>
</reference>
<sequence>MFGASLIRACRPTVHKPFLGRVVADSARFLSASAPSLARQAKKKKVAPKAARRKQTKSIYDDEKMSLTDAIQVLRAVEVACPNALYELTIKTGMPRGAPIPKGRISLPREPKKMARDRICVFAEGRPAEEAKAAGADYVGGLEMVEGVATGRIQASIFLCTPGLIRAITPRLGRILGPRGLMPSERRGTVLEDVGRYMRRLAGFEWKGDKAGTIRTPIAKMTWSSDEVIKNVTHFMNSVKQATGNTRGPSGDRKDANKVANPIMKVVLSSRQGPGIRLSDV</sequence>
<reference evidence="1" key="2">
    <citation type="journal article" date="2022" name="New Phytol.">
        <title>Evolutionary transition to the ectomycorrhizal habit in the genomes of a hyperdiverse lineage of mushroom-forming fungi.</title>
        <authorList>
            <person name="Looney B."/>
            <person name="Miyauchi S."/>
            <person name="Morin E."/>
            <person name="Drula E."/>
            <person name="Courty P.E."/>
            <person name="Kohler A."/>
            <person name="Kuo A."/>
            <person name="LaButti K."/>
            <person name="Pangilinan J."/>
            <person name="Lipzen A."/>
            <person name="Riley R."/>
            <person name="Andreopoulos W."/>
            <person name="He G."/>
            <person name="Johnson J."/>
            <person name="Nolan M."/>
            <person name="Tritt A."/>
            <person name="Barry K.W."/>
            <person name="Grigoriev I.V."/>
            <person name="Nagy L.G."/>
            <person name="Hibbett D."/>
            <person name="Henrissat B."/>
            <person name="Matheny P.B."/>
            <person name="Labbe J."/>
            <person name="Martin F.M."/>
        </authorList>
    </citation>
    <scope>NUCLEOTIDE SEQUENCE</scope>
    <source>
        <strain evidence="1">EC-137</strain>
    </source>
</reference>
<evidence type="ECO:0000313" key="2">
    <source>
        <dbReference type="Proteomes" id="UP000814128"/>
    </source>
</evidence>
<protein>
    <submittedName>
        <fullName evidence="1">Ribosomal protein L1-like protein</fullName>
    </submittedName>
</protein>
<evidence type="ECO:0000313" key="1">
    <source>
        <dbReference type="EMBL" id="KAI0035110.1"/>
    </source>
</evidence>
<comment type="caution">
    <text evidence="1">The sequence shown here is derived from an EMBL/GenBank/DDBJ whole genome shotgun (WGS) entry which is preliminary data.</text>
</comment>
<organism evidence="1 2">
    <name type="scientific">Vararia minispora EC-137</name>
    <dbReference type="NCBI Taxonomy" id="1314806"/>
    <lineage>
        <taxon>Eukaryota</taxon>
        <taxon>Fungi</taxon>
        <taxon>Dikarya</taxon>
        <taxon>Basidiomycota</taxon>
        <taxon>Agaricomycotina</taxon>
        <taxon>Agaricomycetes</taxon>
        <taxon>Russulales</taxon>
        <taxon>Lachnocladiaceae</taxon>
        <taxon>Vararia</taxon>
    </lineage>
</organism>
<gene>
    <name evidence="1" type="ORF">K488DRAFT_83317</name>
</gene>
<keyword evidence="2" id="KW-1185">Reference proteome</keyword>